<keyword evidence="1" id="KW-0472">Membrane</keyword>
<proteinExistence type="predicted"/>
<organism evidence="2 3">
    <name type="scientific">Flavobacterium humidisoli</name>
    <dbReference type="NCBI Taxonomy" id="2937442"/>
    <lineage>
        <taxon>Bacteria</taxon>
        <taxon>Pseudomonadati</taxon>
        <taxon>Bacteroidota</taxon>
        <taxon>Flavobacteriia</taxon>
        <taxon>Flavobacteriales</taxon>
        <taxon>Flavobacteriaceae</taxon>
        <taxon>Flavobacterium</taxon>
    </lineage>
</organism>
<evidence type="ECO:0000256" key="1">
    <source>
        <dbReference type="SAM" id="Phobius"/>
    </source>
</evidence>
<evidence type="ECO:0000313" key="3">
    <source>
        <dbReference type="Proteomes" id="UP000829998"/>
    </source>
</evidence>
<keyword evidence="1" id="KW-0812">Transmembrane</keyword>
<gene>
    <name evidence="2" type="ORF">M0M44_03355</name>
</gene>
<evidence type="ECO:0000313" key="2">
    <source>
        <dbReference type="EMBL" id="UPZ16383.1"/>
    </source>
</evidence>
<dbReference type="RefSeq" id="WP_248728500.1">
    <property type="nucleotide sequence ID" value="NZ_CP096829.1"/>
</dbReference>
<protein>
    <recommendedName>
        <fullName evidence="4">Vitamin K epoxide reductase family protein</fullName>
    </recommendedName>
</protein>
<dbReference type="Proteomes" id="UP000829998">
    <property type="component" value="Chromosome"/>
</dbReference>
<sequence length="147" mass="17295">MNQTLKHKIFSFIKKPLIIAVLFFVFTLIEIYWAMGSFSDKPSSACLDCSFFDDAYLMTLFSTVFLSIVFLALSFIKNSTLKVILQLLILISVWFFWNYTIFVDRESSWSTYLFKEEIMYTLEFSFLPISILSLVTIFTLNYISRKL</sequence>
<feature type="transmembrane region" description="Helical" evidence="1">
    <location>
        <begin position="12"/>
        <end position="35"/>
    </location>
</feature>
<keyword evidence="1" id="KW-1133">Transmembrane helix</keyword>
<feature type="transmembrane region" description="Helical" evidence="1">
    <location>
        <begin position="83"/>
        <end position="102"/>
    </location>
</feature>
<name>A0ABY4LUZ8_9FLAO</name>
<accession>A0ABY4LUZ8</accession>
<feature type="transmembrane region" description="Helical" evidence="1">
    <location>
        <begin position="122"/>
        <end position="143"/>
    </location>
</feature>
<keyword evidence="3" id="KW-1185">Reference proteome</keyword>
<evidence type="ECO:0008006" key="4">
    <source>
        <dbReference type="Google" id="ProtNLM"/>
    </source>
</evidence>
<reference evidence="2 3" key="1">
    <citation type="submission" date="2022-04" db="EMBL/GenBank/DDBJ databases">
        <authorList>
            <person name="Ra J.-S."/>
            <person name="Kim S.-B."/>
        </authorList>
    </citation>
    <scope>NUCLEOTIDE SEQUENCE [LARGE SCALE GENOMIC DNA]</scope>
    <source>
        <strain evidence="2 3">MMS21-Er5</strain>
    </source>
</reference>
<dbReference type="EMBL" id="CP096829">
    <property type="protein sequence ID" value="UPZ16383.1"/>
    <property type="molecule type" value="Genomic_DNA"/>
</dbReference>
<feature type="transmembrane region" description="Helical" evidence="1">
    <location>
        <begin position="55"/>
        <end position="76"/>
    </location>
</feature>